<dbReference type="PANTHER" id="PTHR30435:SF19">
    <property type="entry name" value="FLAGELLAR BASAL-BODY ROD PROTEIN FLGG"/>
    <property type="match status" value="1"/>
</dbReference>
<keyword evidence="6" id="KW-0966">Cell projection</keyword>
<evidence type="ECO:0000259" key="3">
    <source>
        <dbReference type="Pfam" id="PF00460"/>
    </source>
</evidence>
<feature type="domain" description="Flagellar hook protein FlgE/F/G-like D1" evidence="5">
    <location>
        <begin position="114"/>
        <end position="173"/>
    </location>
</feature>
<evidence type="ECO:0000256" key="2">
    <source>
        <dbReference type="RuleBase" id="RU362116"/>
    </source>
</evidence>
<sequence length="273" mass="30070">MFRGFYTAASGMIAQQRRTELLTNNMANANTPGYKTDKSSLRAFPEMLLSRLDEYGKLAKIPSYTTVGSLNTGVYMQETIPNFVQGDLQETGNKTDLALLDIFVPGNQGANSKGTVFFAVQGANGIRYTRNGNFTVNGLGYLTTADGLNVLDTNGNPIRVQTDNLKIDEQGRIFDNGEYVSQLGVSYAANPDSLVKEGDGLYRLDNGTLPNAFQVNNIRFRIQQGFTERSNVDAAQTMTDMLAAYRAYESNQKVLQAYDRSMDKAVNEVGRIN</sequence>
<evidence type="ECO:0000313" key="6">
    <source>
        <dbReference type="EMBL" id="EHL78798.1"/>
    </source>
</evidence>
<dbReference type="PATRIC" id="fig|665952.3.peg.1015"/>
<dbReference type="InterPro" id="IPR037925">
    <property type="entry name" value="FlgE/F/G-like"/>
</dbReference>
<dbReference type="SUPFAM" id="SSF117143">
    <property type="entry name" value="Flagellar hook protein flgE"/>
    <property type="match status" value="1"/>
</dbReference>
<dbReference type="HOGENOM" id="CLU_013687_0_0_9"/>
<keyword evidence="7" id="KW-1185">Reference proteome</keyword>
<protein>
    <submittedName>
        <fullName evidence="6">Flagellar hook-basal body protein</fullName>
    </submittedName>
</protein>
<dbReference type="PROSITE" id="PS00588">
    <property type="entry name" value="FLAGELLA_BB_ROD"/>
    <property type="match status" value="1"/>
</dbReference>
<gene>
    <name evidence="6" type="ORF">HMPREF1015_02514</name>
</gene>
<dbReference type="NCBIfam" id="TIGR03506">
    <property type="entry name" value="FlgEFG_subfam"/>
    <property type="match status" value="1"/>
</dbReference>
<reference evidence="6 7" key="1">
    <citation type="submission" date="2011-09" db="EMBL/GenBank/DDBJ databases">
        <title>The Genome Sequence of Bacillus smithii 7_3_47FAA.</title>
        <authorList>
            <consortium name="The Broad Institute Genome Sequencing Platform"/>
            <person name="Earl A."/>
            <person name="Ward D."/>
            <person name="Feldgarden M."/>
            <person name="Gevers D."/>
            <person name="Daigneault M."/>
            <person name="Strauss J."/>
            <person name="Allen-Vercoe E."/>
            <person name="Young S.K."/>
            <person name="Zeng Q."/>
            <person name="Gargeya S."/>
            <person name="Fitzgerald M."/>
            <person name="Haas B."/>
            <person name="Abouelleil A."/>
            <person name="Alvarado L."/>
            <person name="Arachchi H.M."/>
            <person name="Berlin A."/>
            <person name="Brown A."/>
            <person name="Chapman S.B."/>
            <person name="Chen Z."/>
            <person name="Dunbar C."/>
            <person name="Freedman E."/>
            <person name="Gearin G."/>
            <person name="Goldberg J."/>
            <person name="Griggs A."/>
            <person name="Gujja S."/>
            <person name="Heiman D."/>
            <person name="Howarth C."/>
            <person name="Larson L."/>
            <person name="Lui A."/>
            <person name="MacDonald P.J.P."/>
            <person name="Montmayeur A."/>
            <person name="Murphy C."/>
            <person name="Neiman D."/>
            <person name="Pearson M."/>
            <person name="Priest M."/>
            <person name="Roberts A."/>
            <person name="Saif S."/>
            <person name="Shea T."/>
            <person name="Shenoy N."/>
            <person name="Sisk P."/>
            <person name="Stolte C."/>
            <person name="Sykes S."/>
            <person name="Wortman J."/>
            <person name="Nusbaum C."/>
            <person name="Birren B."/>
        </authorList>
    </citation>
    <scope>NUCLEOTIDE SEQUENCE [LARGE SCALE GENOMIC DNA]</scope>
    <source>
        <strain evidence="6 7">7_3_47FAA</strain>
    </source>
</reference>
<dbReference type="RefSeq" id="WP_003353319.1">
    <property type="nucleotide sequence ID" value="NZ_JH414746.1"/>
</dbReference>
<evidence type="ECO:0000259" key="4">
    <source>
        <dbReference type="Pfam" id="PF06429"/>
    </source>
</evidence>
<dbReference type="Proteomes" id="UP000011747">
    <property type="component" value="Unassembled WGS sequence"/>
</dbReference>
<dbReference type="PANTHER" id="PTHR30435">
    <property type="entry name" value="FLAGELLAR PROTEIN"/>
    <property type="match status" value="1"/>
</dbReference>
<dbReference type="InterPro" id="IPR019776">
    <property type="entry name" value="Flagellar_basal_body_rod_CS"/>
</dbReference>
<name>G9QJ66_9BACI</name>
<keyword evidence="6" id="KW-0969">Cilium</keyword>
<dbReference type="InterPro" id="IPR053967">
    <property type="entry name" value="LlgE_F_G-like_D1"/>
</dbReference>
<organism evidence="6 7">
    <name type="scientific">Bacillus smithii 7_3_47FAA</name>
    <dbReference type="NCBI Taxonomy" id="665952"/>
    <lineage>
        <taxon>Bacteria</taxon>
        <taxon>Bacillati</taxon>
        <taxon>Bacillota</taxon>
        <taxon>Bacilli</taxon>
        <taxon>Bacillales</taxon>
        <taxon>Bacillaceae</taxon>
        <taxon>Bacillus</taxon>
    </lineage>
</organism>
<keyword evidence="6" id="KW-0282">Flagellum</keyword>
<proteinExistence type="inferred from homology"/>
<comment type="caution">
    <text evidence="6">The sequence shown here is derived from an EMBL/GenBank/DDBJ whole genome shotgun (WGS) entry which is preliminary data.</text>
</comment>
<keyword evidence="2" id="KW-0975">Bacterial flagellum</keyword>
<dbReference type="InterPro" id="IPR010930">
    <property type="entry name" value="Flg_bb/hook_C_dom"/>
</dbReference>
<dbReference type="GO" id="GO:0009425">
    <property type="term" value="C:bacterial-type flagellum basal body"/>
    <property type="evidence" value="ECO:0007669"/>
    <property type="project" value="UniProtKB-SubCell"/>
</dbReference>
<comment type="subcellular location">
    <subcellularLocation>
        <location evidence="2">Bacterial flagellum basal body</location>
    </subcellularLocation>
</comment>
<feature type="domain" description="Flagellar basal body rod protein N-terminal" evidence="3">
    <location>
        <begin position="5"/>
        <end position="35"/>
    </location>
</feature>
<dbReference type="Pfam" id="PF00460">
    <property type="entry name" value="Flg_bb_rod"/>
    <property type="match status" value="1"/>
</dbReference>
<dbReference type="InterPro" id="IPR020013">
    <property type="entry name" value="Flagellar_FlgE/F/G"/>
</dbReference>
<accession>G9QJ66</accession>
<dbReference type="GO" id="GO:0071978">
    <property type="term" value="P:bacterial-type flagellum-dependent swarming motility"/>
    <property type="evidence" value="ECO:0007669"/>
    <property type="project" value="TreeGrafter"/>
</dbReference>
<dbReference type="Pfam" id="PF22692">
    <property type="entry name" value="LlgE_F_G_D1"/>
    <property type="match status" value="1"/>
</dbReference>
<evidence type="ECO:0000259" key="5">
    <source>
        <dbReference type="Pfam" id="PF22692"/>
    </source>
</evidence>
<feature type="domain" description="Flagellar basal-body/hook protein C-terminal" evidence="4">
    <location>
        <begin position="223"/>
        <end position="267"/>
    </location>
</feature>
<dbReference type="Pfam" id="PF06429">
    <property type="entry name" value="Flg_bbr_C"/>
    <property type="match status" value="1"/>
</dbReference>
<dbReference type="InterPro" id="IPR001444">
    <property type="entry name" value="Flag_bb_rod_N"/>
</dbReference>
<evidence type="ECO:0000313" key="7">
    <source>
        <dbReference type="Proteomes" id="UP000011747"/>
    </source>
</evidence>
<comment type="similarity">
    <text evidence="1 2">Belongs to the flagella basal body rod proteins family.</text>
</comment>
<dbReference type="AlphaFoldDB" id="G9QJ66"/>
<dbReference type="EMBL" id="ACWF01000053">
    <property type="protein sequence ID" value="EHL78798.1"/>
    <property type="molecule type" value="Genomic_DNA"/>
</dbReference>
<evidence type="ECO:0000256" key="1">
    <source>
        <dbReference type="ARBA" id="ARBA00009677"/>
    </source>
</evidence>